<reference evidence="2" key="1">
    <citation type="submission" date="2019-03" db="EMBL/GenBank/DDBJ databases">
        <authorList>
            <person name="Hao L."/>
        </authorList>
    </citation>
    <scope>NUCLEOTIDE SEQUENCE</scope>
</reference>
<sequence length="101" mass="11522">MKSPRILLILFGLSFLAIQVVSYMSSISKHEERVVKLEKQAIQYETKGTYIDLKLDPALELRKEKTRFKAETVNFIIKVLIISASTAFVFALTRDRGEKGT</sequence>
<gene>
    <name evidence="2" type="ORF">SCFA_1030003</name>
</gene>
<evidence type="ECO:0000256" key="1">
    <source>
        <dbReference type="SAM" id="Phobius"/>
    </source>
</evidence>
<keyword evidence="1" id="KW-0472">Membrane</keyword>
<feature type="transmembrane region" description="Helical" evidence="1">
    <location>
        <begin position="75"/>
        <end position="93"/>
    </location>
</feature>
<protein>
    <submittedName>
        <fullName evidence="2">Uncharacterized protein</fullName>
    </submittedName>
</protein>
<keyword evidence="1" id="KW-0812">Transmembrane</keyword>
<evidence type="ECO:0000313" key="2">
    <source>
        <dbReference type="EMBL" id="VFU11239.1"/>
    </source>
</evidence>
<dbReference type="AlphaFoldDB" id="A0A485LTW5"/>
<name>A0A485LTW5_9ZZZZ</name>
<proteinExistence type="predicted"/>
<keyword evidence="1" id="KW-1133">Transmembrane helix</keyword>
<organism evidence="2">
    <name type="scientific">anaerobic digester metagenome</name>
    <dbReference type="NCBI Taxonomy" id="1263854"/>
    <lineage>
        <taxon>unclassified sequences</taxon>
        <taxon>metagenomes</taxon>
        <taxon>ecological metagenomes</taxon>
    </lineage>
</organism>
<accession>A0A485LTW5</accession>
<dbReference type="EMBL" id="CAADRN010000006">
    <property type="protein sequence ID" value="VFU11239.1"/>
    <property type="molecule type" value="Genomic_DNA"/>
</dbReference>